<dbReference type="Proteomes" id="UP000190166">
    <property type="component" value="Unassembled WGS sequence"/>
</dbReference>
<dbReference type="AlphaFoldDB" id="A0A1T5P9M5"/>
<dbReference type="Pfam" id="PF13472">
    <property type="entry name" value="Lipase_GDSL_2"/>
    <property type="match status" value="1"/>
</dbReference>
<name>A0A1T5P9M5_9BACT</name>
<keyword evidence="3" id="KW-1185">Reference proteome</keyword>
<reference evidence="3" key="1">
    <citation type="submission" date="2017-02" db="EMBL/GenBank/DDBJ databases">
        <authorList>
            <person name="Varghese N."/>
            <person name="Submissions S."/>
        </authorList>
    </citation>
    <scope>NUCLEOTIDE SEQUENCE [LARGE SCALE GENOMIC DNA]</scope>
    <source>
        <strain evidence="3">DSM 18108</strain>
    </source>
</reference>
<dbReference type="InterPro" id="IPR013830">
    <property type="entry name" value="SGNH_hydro"/>
</dbReference>
<dbReference type="InterPro" id="IPR036514">
    <property type="entry name" value="SGNH_hydro_sf"/>
</dbReference>
<dbReference type="PANTHER" id="PTHR30383:SF29">
    <property type="entry name" value="SGNH HYDROLASE-TYPE ESTERASE DOMAIN-CONTAINING PROTEIN"/>
    <property type="match status" value="1"/>
</dbReference>
<evidence type="ECO:0000259" key="1">
    <source>
        <dbReference type="Pfam" id="PF13472"/>
    </source>
</evidence>
<feature type="domain" description="SGNH hydrolase-type esterase" evidence="1">
    <location>
        <begin position="43"/>
        <end position="252"/>
    </location>
</feature>
<proteinExistence type="predicted"/>
<dbReference type="GO" id="GO:0016788">
    <property type="term" value="F:hydrolase activity, acting on ester bonds"/>
    <property type="evidence" value="ECO:0007669"/>
    <property type="project" value="UniProtKB-ARBA"/>
</dbReference>
<organism evidence="2 3">
    <name type="scientific">Chitinophaga ginsengisegetis</name>
    <dbReference type="NCBI Taxonomy" id="393003"/>
    <lineage>
        <taxon>Bacteria</taxon>
        <taxon>Pseudomonadati</taxon>
        <taxon>Bacteroidota</taxon>
        <taxon>Chitinophagia</taxon>
        <taxon>Chitinophagales</taxon>
        <taxon>Chitinophagaceae</taxon>
        <taxon>Chitinophaga</taxon>
    </lineage>
</organism>
<dbReference type="InterPro" id="IPR051532">
    <property type="entry name" value="Ester_Hydrolysis_Enzymes"/>
</dbReference>
<dbReference type="STRING" id="393003.SAMN05660461_4826"/>
<protein>
    <submittedName>
        <fullName evidence="2">Lysophospholipase L1</fullName>
    </submittedName>
</protein>
<dbReference type="SUPFAM" id="SSF52266">
    <property type="entry name" value="SGNH hydrolase"/>
    <property type="match status" value="1"/>
</dbReference>
<dbReference type="PANTHER" id="PTHR30383">
    <property type="entry name" value="THIOESTERASE 1/PROTEASE 1/LYSOPHOSPHOLIPASE L1"/>
    <property type="match status" value="1"/>
</dbReference>
<evidence type="ECO:0000313" key="2">
    <source>
        <dbReference type="EMBL" id="SKD08949.1"/>
    </source>
</evidence>
<sequence>MNLLFYKFESFSIMMRILPVALCFLVLTATCAVAQTKKLDIVFIGNSITQGGGLPHPLQEAPPVKAWEWLKHAMPGREVQYSNQGVSGSTTVDFLPATRRLFNNVTAAADAFKNDQNAILVFSMVLGTNDSAIEGPNGSPVSPEQYRLNVKAIIDQLFTNYPGCIIILHHPIWYSANTQNSSRYLAEGQARLQSYFPVLDAIVTSYRTTHPGQVFTGYRDGFNYFKKHPELFIQEQGKAGVFQLHPNAKGAEVLGTFWAQAIKKVVSSIK</sequence>
<dbReference type="EMBL" id="FUZZ01000004">
    <property type="protein sequence ID" value="SKD08949.1"/>
    <property type="molecule type" value="Genomic_DNA"/>
</dbReference>
<dbReference type="Gene3D" id="3.40.50.1110">
    <property type="entry name" value="SGNH hydrolase"/>
    <property type="match status" value="1"/>
</dbReference>
<accession>A0A1T5P9M5</accession>
<evidence type="ECO:0000313" key="3">
    <source>
        <dbReference type="Proteomes" id="UP000190166"/>
    </source>
</evidence>
<gene>
    <name evidence="2" type="ORF">SAMN05660461_4826</name>
</gene>